<dbReference type="OrthoDB" id="2398163at2759"/>
<dbReference type="Pfam" id="PF00297">
    <property type="entry name" value="Ribosomal_L3"/>
    <property type="match status" value="1"/>
</dbReference>
<dbReference type="GO" id="GO:0006412">
    <property type="term" value="P:translation"/>
    <property type="evidence" value="ECO:0007669"/>
    <property type="project" value="InterPro"/>
</dbReference>
<sequence>MFQLPPVYEGSHADLLDDENRLSIRTLFFVSVFYRHCLLSVSYPFFEGLVARKIGMMPQWTTYGERILCTLLEICQNHIVSVVSPEDWYRKSIIGKRKAFNREGPLWKVTVGAVDGDANIYTHLYRKQFAKACIPPKKHLGSFLVSEDALPTIGTKLDVRHFIVGQYVTATGKSIDWGFQGGMHRWGMRGQPALNTTKSHRRIGSIGSVGDARVWPGKRMPGHMGYEWVTVSGLEVVRMNVDNQVIYVKGSVPGDIGNILLLKDCLQPEKKLKVGPMPTWLPCISEAERDTEANEEATMNKLRANEIISHKLFDFTSPTLTFSDEDAKKAIGRDKTKAKIAKVKK</sequence>
<evidence type="ECO:0000313" key="6">
    <source>
        <dbReference type="EMBL" id="VDM64216.1"/>
    </source>
</evidence>
<accession>A0A158PME6</accession>
<gene>
    <name evidence="6" type="ORF">ACOC_LOCUS12631</name>
</gene>
<dbReference type="InterPro" id="IPR019927">
    <property type="entry name" value="Ribosomal_uL3_bac/org-type"/>
</dbReference>
<dbReference type="WBParaSite" id="ACOC_0001263001-mRNA-1">
    <property type="protein sequence ID" value="ACOC_0001263001-mRNA-1"/>
    <property type="gene ID" value="ACOC_0001263001"/>
</dbReference>
<evidence type="ECO:0000256" key="4">
    <source>
        <dbReference type="ARBA" id="ARBA00035209"/>
    </source>
</evidence>
<reference evidence="6 7" key="2">
    <citation type="submission" date="2018-11" db="EMBL/GenBank/DDBJ databases">
        <authorList>
            <consortium name="Pathogen Informatics"/>
        </authorList>
    </citation>
    <scope>NUCLEOTIDE SEQUENCE [LARGE SCALE GENOMIC DNA]</scope>
    <source>
        <strain evidence="6 7">Costa Rica</strain>
    </source>
</reference>
<dbReference type="FunFam" id="2.40.30.10:FF:000169">
    <property type="entry name" value="50S ribosomal protein L3"/>
    <property type="match status" value="1"/>
</dbReference>
<proteinExistence type="inferred from homology"/>
<dbReference type="SUPFAM" id="SSF50447">
    <property type="entry name" value="Translation proteins"/>
    <property type="match status" value="1"/>
</dbReference>
<keyword evidence="2" id="KW-0689">Ribosomal protein</keyword>
<name>A0A158PME6_ANGCS</name>
<evidence type="ECO:0000313" key="7">
    <source>
        <dbReference type="Proteomes" id="UP000267027"/>
    </source>
</evidence>
<evidence type="ECO:0000313" key="8">
    <source>
        <dbReference type="WBParaSite" id="ACOC_0001263001-mRNA-1"/>
    </source>
</evidence>
<dbReference type="InterPro" id="IPR009000">
    <property type="entry name" value="Transl_B-barrel_sf"/>
</dbReference>
<keyword evidence="7" id="KW-1185">Reference proteome</keyword>
<evidence type="ECO:0000256" key="2">
    <source>
        <dbReference type="ARBA" id="ARBA00022980"/>
    </source>
</evidence>
<dbReference type="AlphaFoldDB" id="A0A158PME6"/>
<evidence type="ECO:0000256" key="5">
    <source>
        <dbReference type="ARBA" id="ARBA00035396"/>
    </source>
</evidence>
<dbReference type="InterPro" id="IPR000597">
    <property type="entry name" value="Ribosomal_uL3"/>
</dbReference>
<dbReference type="PANTHER" id="PTHR11229">
    <property type="entry name" value="50S RIBOSOMAL PROTEIN L3"/>
    <property type="match status" value="1"/>
</dbReference>
<dbReference type="PANTHER" id="PTHR11229:SF8">
    <property type="entry name" value="LARGE RIBOSOMAL SUBUNIT PROTEIN UL3M"/>
    <property type="match status" value="1"/>
</dbReference>
<evidence type="ECO:0000256" key="1">
    <source>
        <dbReference type="ARBA" id="ARBA00006540"/>
    </source>
</evidence>
<dbReference type="GO" id="GO:0005762">
    <property type="term" value="C:mitochondrial large ribosomal subunit"/>
    <property type="evidence" value="ECO:0007669"/>
    <property type="project" value="TreeGrafter"/>
</dbReference>
<organism evidence="8">
    <name type="scientific">Angiostrongylus costaricensis</name>
    <name type="common">Nematode worm</name>
    <dbReference type="NCBI Taxonomy" id="334426"/>
    <lineage>
        <taxon>Eukaryota</taxon>
        <taxon>Metazoa</taxon>
        <taxon>Ecdysozoa</taxon>
        <taxon>Nematoda</taxon>
        <taxon>Chromadorea</taxon>
        <taxon>Rhabditida</taxon>
        <taxon>Rhabditina</taxon>
        <taxon>Rhabditomorpha</taxon>
        <taxon>Strongyloidea</taxon>
        <taxon>Metastrongylidae</taxon>
        <taxon>Angiostrongylus</taxon>
    </lineage>
</organism>
<keyword evidence="3" id="KW-0687">Ribonucleoprotein</keyword>
<dbReference type="STRING" id="334426.A0A158PME6"/>
<comment type="similarity">
    <text evidence="1">Belongs to the universal ribosomal protein uL3 family.</text>
</comment>
<dbReference type="Proteomes" id="UP000267027">
    <property type="component" value="Unassembled WGS sequence"/>
</dbReference>
<dbReference type="Gene3D" id="2.40.30.10">
    <property type="entry name" value="Translation factors"/>
    <property type="match status" value="2"/>
</dbReference>
<evidence type="ECO:0000256" key="3">
    <source>
        <dbReference type="ARBA" id="ARBA00023274"/>
    </source>
</evidence>
<reference evidence="8" key="1">
    <citation type="submission" date="2016-04" db="UniProtKB">
        <authorList>
            <consortium name="WormBaseParasite"/>
        </authorList>
    </citation>
    <scope>IDENTIFICATION</scope>
</reference>
<dbReference type="EMBL" id="UYYA01005130">
    <property type="protein sequence ID" value="VDM64216.1"/>
    <property type="molecule type" value="Genomic_DNA"/>
</dbReference>
<dbReference type="GO" id="GO:0003735">
    <property type="term" value="F:structural constituent of ribosome"/>
    <property type="evidence" value="ECO:0007669"/>
    <property type="project" value="InterPro"/>
</dbReference>
<dbReference type="OMA" id="GPMWRVT"/>
<protein>
    <recommendedName>
        <fullName evidence="4">Large ribosomal subunit protein uL3m</fullName>
    </recommendedName>
    <alternativeName>
        <fullName evidence="5">39S ribosomal protein L3, mitochondrial</fullName>
    </alternativeName>
</protein>